<dbReference type="InterPro" id="IPR037053">
    <property type="entry name" value="Phage_tail_collar_dom_sf"/>
</dbReference>
<reference evidence="2 3" key="1">
    <citation type="submission" date="2013-01" db="EMBL/GenBank/DDBJ databases">
        <authorList>
            <person name="Fiebig A."/>
            <person name="Goeker M."/>
            <person name="Klenk H.-P.P."/>
        </authorList>
    </citation>
    <scope>NUCLEOTIDE SEQUENCE [LARGE SCALE GENOMIC DNA]</scope>
    <source>
        <strain evidence="2 3">DSM 17069</strain>
    </source>
</reference>
<proteinExistence type="predicted"/>
<gene>
    <name evidence="2" type="ORF">rosmuc_00280</name>
</gene>
<dbReference type="EMBL" id="AONH01000001">
    <property type="protein sequence ID" value="KGM89686.1"/>
    <property type="molecule type" value="Genomic_DNA"/>
</dbReference>
<sequence>MDFVRRSAFICTLVFGLAAGGSLVPESAKAGTDPFIGDIIAVGYSFCPRGWMSAEGQILPISSNTALFALIGTTYGGNGTSTFNLPDLRGRGAMGQGTGPGLTPRVQGQMTGAEAVTLSINQMPSHSHAVNANNLDGDLPGPGGKLLAAAPPSGVGSETIYSDKDANVTMSSAMIRASGQSQAFNVEDPTLVMRYCIAIQGVFPPRN</sequence>
<dbReference type="PATRIC" id="fig|1288298.3.peg.277"/>
<feature type="domain" description="Phage tail collar" evidence="1">
    <location>
        <begin position="37"/>
        <end position="91"/>
    </location>
</feature>
<name>A0A0A0HRV3_9RHOB</name>
<evidence type="ECO:0000313" key="3">
    <source>
        <dbReference type="Proteomes" id="UP000030021"/>
    </source>
</evidence>
<dbReference type="InterPro" id="IPR011083">
    <property type="entry name" value="Phage_tail_collar_dom"/>
</dbReference>
<dbReference type="Pfam" id="PF07484">
    <property type="entry name" value="Collar"/>
    <property type="match status" value="1"/>
</dbReference>
<accession>A0A0A0HRV3</accession>
<dbReference type="Proteomes" id="UP000030021">
    <property type="component" value="Unassembled WGS sequence"/>
</dbReference>
<dbReference type="STRING" id="215743.ROSMUCSMR3_01996"/>
<protein>
    <submittedName>
        <fullName evidence="2">Microcystin-dependent protein</fullName>
    </submittedName>
</protein>
<evidence type="ECO:0000313" key="2">
    <source>
        <dbReference type="EMBL" id="KGM89686.1"/>
    </source>
</evidence>
<dbReference type="eggNOG" id="COG4675">
    <property type="taxonomic scope" value="Bacteria"/>
</dbReference>
<dbReference type="AlphaFoldDB" id="A0A0A0HRV3"/>
<comment type="caution">
    <text evidence="2">The sequence shown here is derived from an EMBL/GenBank/DDBJ whole genome shotgun (WGS) entry which is preliminary data.</text>
</comment>
<dbReference type="Gene3D" id="3.90.1340.10">
    <property type="entry name" value="Phage tail collar domain"/>
    <property type="match status" value="1"/>
</dbReference>
<organism evidence="2 3">
    <name type="scientific">Roseovarius mucosus DSM 17069</name>
    <dbReference type="NCBI Taxonomy" id="1288298"/>
    <lineage>
        <taxon>Bacteria</taxon>
        <taxon>Pseudomonadati</taxon>
        <taxon>Pseudomonadota</taxon>
        <taxon>Alphaproteobacteria</taxon>
        <taxon>Rhodobacterales</taxon>
        <taxon>Roseobacteraceae</taxon>
        <taxon>Roseovarius</taxon>
    </lineage>
</organism>
<dbReference type="SUPFAM" id="SSF88874">
    <property type="entry name" value="Receptor-binding domain of short tail fibre protein gp12"/>
    <property type="match status" value="1"/>
</dbReference>
<dbReference type="HOGENOM" id="CLU_087872_1_1_5"/>
<evidence type="ECO:0000259" key="1">
    <source>
        <dbReference type="Pfam" id="PF07484"/>
    </source>
</evidence>